<gene>
    <name evidence="3" type="ORF">GCM10009862_20600</name>
</gene>
<keyword evidence="2" id="KW-0472">Membrane</keyword>
<accession>A0ABN3PGQ4</accession>
<evidence type="ECO:0000256" key="2">
    <source>
        <dbReference type="SAM" id="Phobius"/>
    </source>
</evidence>
<evidence type="ECO:0000256" key="1">
    <source>
        <dbReference type="SAM" id="MobiDB-lite"/>
    </source>
</evidence>
<feature type="transmembrane region" description="Helical" evidence="2">
    <location>
        <begin position="43"/>
        <end position="61"/>
    </location>
</feature>
<sequence>MDTNNENDRPMRSSVWRIVAFAAIMLVLAGIIGGFTAAITQSLVAAIIAGAVVVVLGALWVPRVLRDSPPPEHRPGERPGYEQFGPLGQPNTVGLGNAGGSSTSGGTS</sequence>
<feature type="compositionally biased region" description="Gly residues" evidence="1">
    <location>
        <begin position="96"/>
        <end position="108"/>
    </location>
</feature>
<evidence type="ECO:0000313" key="4">
    <source>
        <dbReference type="Proteomes" id="UP001500274"/>
    </source>
</evidence>
<keyword evidence="2" id="KW-1133">Transmembrane helix</keyword>
<reference evidence="3 4" key="1">
    <citation type="journal article" date="2019" name="Int. J. Syst. Evol. Microbiol.">
        <title>The Global Catalogue of Microorganisms (GCM) 10K type strain sequencing project: providing services to taxonomists for standard genome sequencing and annotation.</title>
        <authorList>
            <consortium name="The Broad Institute Genomics Platform"/>
            <consortium name="The Broad Institute Genome Sequencing Center for Infectious Disease"/>
            <person name="Wu L."/>
            <person name="Ma J."/>
        </authorList>
    </citation>
    <scope>NUCLEOTIDE SEQUENCE [LARGE SCALE GENOMIC DNA]</scope>
    <source>
        <strain evidence="3 4">JCM 16365</strain>
    </source>
</reference>
<feature type="region of interest" description="Disordered" evidence="1">
    <location>
        <begin position="66"/>
        <end position="108"/>
    </location>
</feature>
<dbReference type="Proteomes" id="UP001500274">
    <property type="component" value="Unassembled WGS sequence"/>
</dbReference>
<proteinExistence type="predicted"/>
<feature type="transmembrane region" description="Helical" evidence="2">
    <location>
        <begin position="15"/>
        <end position="37"/>
    </location>
</feature>
<protein>
    <submittedName>
        <fullName evidence="3">Uncharacterized protein</fullName>
    </submittedName>
</protein>
<organism evidence="3 4">
    <name type="scientific">Microbacterium binotii</name>
    <dbReference type="NCBI Taxonomy" id="462710"/>
    <lineage>
        <taxon>Bacteria</taxon>
        <taxon>Bacillati</taxon>
        <taxon>Actinomycetota</taxon>
        <taxon>Actinomycetes</taxon>
        <taxon>Micrococcales</taxon>
        <taxon>Microbacteriaceae</taxon>
        <taxon>Microbacterium</taxon>
    </lineage>
</organism>
<keyword evidence="2" id="KW-0812">Transmembrane</keyword>
<feature type="compositionally biased region" description="Basic and acidic residues" evidence="1">
    <location>
        <begin position="66"/>
        <end position="80"/>
    </location>
</feature>
<dbReference type="EMBL" id="BAAARI010000012">
    <property type="protein sequence ID" value="GAA2581315.1"/>
    <property type="molecule type" value="Genomic_DNA"/>
</dbReference>
<keyword evidence="4" id="KW-1185">Reference proteome</keyword>
<comment type="caution">
    <text evidence="3">The sequence shown here is derived from an EMBL/GenBank/DDBJ whole genome shotgun (WGS) entry which is preliminary data.</text>
</comment>
<name>A0ABN3PGQ4_9MICO</name>
<evidence type="ECO:0000313" key="3">
    <source>
        <dbReference type="EMBL" id="GAA2581315.1"/>
    </source>
</evidence>
<dbReference type="RefSeq" id="WP_344229181.1">
    <property type="nucleotide sequence ID" value="NZ_BAAARI010000012.1"/>
</dbReference>